<accession>A0A7V5RP13</accession>
<name>A0A7V5RP13_CALAY</name>
<dbReference type="EMBL" id="DRLI01000090">
    <property type="protein sequence ID" value="HHM01847.1"/>
    <property type="molecule type" value="Genomic_DNA"/>
</dbReference>
<dbReference type="AlphaFoldDB" id="A0A7V5RP13"/>
<protein>
    <submittedName>
        <fullName evidence="1">Uncharacterized protein</fullName>
    </submittedName>
</protein>
<reference evidence="1" key="1">
    <citation type="journal article" date="2020" name="mSystems">
        <title>Genome- and Community-Level Interaction Insights into Carbon Utilization and Element Cycling Functions of Hydrothermarchaeota in Hydrothermal Sediment.</title>
        <authorList>
            <person name="Zhou Z."/>
            <person name="Liu Y."/>
            <person name="Xu W."/>
            <person name="Pan J."/>
            <person name="Luo Z.H."/>
            <person name="Li M."/>
        </authorList>
    </citation>
    <scope>NUCLEOTIDE SEQUENCE [LARGE SCALE GENOMIC DNA]</scope>
    <source>
        <strain evidence="1">HyVt-460</strain>
    </source>
</reference>
<sequence>MKRQSHNFCFLSFIREALSYSYPLSGKAGALYADAESAAPPVNIRDAHCRFRRIIPQTGWVYSLSFSGEQRFETLETTDFAFIHAAPAGVLKQFIPTHGFTIREVEQKSASAGILYAVYRREMPAADQLPVLLREARKAHPLARIQTHDRPWIEHFEKAWRLFISTEPSTYGPNSGKLYHWIKNFFGQFTVPFWKTLSTESMQVYWDTYGLPLYEQLWQRRWRQGDDYVYDFVLSALYHNPWWAGHLFSLLKKVTAGSTDAVLFRLLELMWQKFSIAGGNGEEVFRINSTAPQTFILNGDSFRLQGSHGGKKHHRMLEWDSGTHTIRIDRKVSFTAFTEKKNIRIVPEFPFLLRPDHPTAQLTLAGYSLEIPLVWRQFTLHCDGIRLKFLLKAAHWQITIKWNRETEAVRLSGQIVKKETGNNRQTVYLPRGKTESGGELLFFDVYGRRIKQKRDGQGVVFLAGVLNKDGLLVEEGRLRRKGARSSRAVSLIRPEQIFENTEGQELILPKGRHIPLFLDRKENPLERLKETAARELETAMALCAPEQFRETFFEKTGLRPLAISFDTLDLYEKSLSWIIIVGSATPGGGFVNFDLCTLQKKGSCLLIWVKEEKSEIFLKKYFGRELQP</sequence>
<organism evidence="1">
    <name type="scientific">Caldithrix abyssi</name>
    <dbReference type="NCBI Taxonomy" id="187145"/>
    <lineage>
        <taxon>Bacteria</taxon>
        <taxon>Pseudomonadati</taxon>
        <taxon>Calditrichota</taxon>
        <taxon>Calditrichia</taxon>
        <taxon>Calditrichales</taxon>
        <taxon>Calditrichaceae</taxon>
        <taxon>Caldithrix</taxon>
    </lineage>
</organism>
<comment type="caution">
    <text evidence="1">The sequence shown here is derived from an EMBL/GenBank/DDBJ whole genome shotgun (WGS) entry which is preliminary data.</text>
</comment>
<evidence type="ECO:0000313" key="1">
    <source>
        <dbReference type="EMBL" id="HHM01847.1"/>
    </source>
</evidence>
<proteinExistence type="predicted"/>
<dbReference type="Proteomes" id="UP000885771">
    <property type="component" value="Unassembled WGS sequence"/>
</dbReference>
<gene>
    <name evidence="1" type="ORF">ENJ15_02470</name>
</gene>